<feature type="transmembrane region" description="Helical" evidence="4">
    <location>
        <begin position="503"/>
        <end position="524"/>
    </location>
</feature>
<keyword evidence="4" id="KW-0472">Membrane</keyword>
<evidence type="ECO:0000313" key="7">
    <source>
        <dbReference type="Proteomes" id="UP001307889"/>
    </source>
</evidence>
<evidence type="ECO:0000256" key="1">
    <source>
        <dbReference type="ARBA" id="ARBA00022614"/>
    </source>
</evidence>
<dbReference type="PANTHER" id="PTHR24366">
    <property type="entry name" value="IG(IMMUNOGLOBULIN) AND LRR(LEUCINE RICH REPEAT) DOMAINS"/>
    <property type="match status" value="1"/>
</dbReference>
<keyword evidence="1" id="KW-0433">Leucine-rich repeat</keyword>
<dbReference type="Pfam" id="PF13306">
    <property type="entry name" value="LRR_5"/>
    <property type="match status" value="1"/>
</dbReference>
<evidence type="ECO:0000256" key="2">
    <source>
        <dbReference type="ARBA" id="ARBA00022737"/>
    </source>
</evidence>
<dbReference type="SUPFAM" id="SSF52058">
    <property type="entry name" value="L domain-like"/>
    <property type="match status" value="1"/>
</dbReference>
<dbReference type="InterPro" id="IPR032675">
    <property type="entry name" value="LRR_dom_sf"/>
</dbReference>
<evidence type="ECO:0000256" key="4">
    <source>
        <dbReference type="SAM" id="Phobius"/>
    </source>
</evidence>
<organism evidence="6 7">
    <name type="scientific">Nesidiocoris tenuis</name>
    <dbReference type="NCBI Taxonomy" id="355587"/>
    <lineage>
        <taxon>Eukaryota</taxon>
        <taxon>Metazoa</taxon>
        <taxon>Ecdysozoa</taxon>
        <taxon>Arthropoda</taxon>
        <taxon>Hexapoda</taxon>
        <taxon>Insecta</taxon>
        <taxon>Pterygota</taxon>
        <taxon>Neoptera</taxon>
        <taxon>Paraneoptera</taxon>
        <taxon>Hemiptera</taxon>
        <taxon>Heteroptera</taxon>
        <taxon>Panheteroptera</taxon>
        <taxon>Cimicomorpha</taxon>
        <taxon>Miridae</taxon>
        <taxon>Dicyphina</taxon>
        <taxon>Nesidiocoris</taxon>
    </lineage>
</organism>
<dbReference type="PANTHER" id="PTHR24366:SF172">
    <property type="entry name" value="LRRCT DOMAIN-CONTAINING PROTEIN"/>
    <property type="match status" value="1"/>
</dbReference>
<feature type="compositionally biased region" description="Polar residues" evidence="3">
    <location>
        <begin position="674"/>
        <end position="687"/>
    </location>
</feature>
<dbReference type="InterPro" id="IPR026906">
    <property type="entry name" value="LRR_5"/>
</dbReference>
<accession>A0ABN7BBP8</accession>
<keyword evidence="5" id="KW-0732">Signal</keyword>
<keyword evidence="2" id="KW-0677">Repeat</keyword>
<evidence type="ECO:0000256" key="5">
    <source>
        <dbReference type="SAM" id="SignalP"/>
    </source>
</evidence>
<dbReference type="Gene3D" id="3.80.10.10">
    <property type="entry name" value="Ribonuclease Inhibitor"/>
    <property type="match status" value="1"/>
</dbReference>
<gene>
    <name evidence="6" type="ORF">NTJ_13069</name>
</gene>
<dbReference type="Proteomes" id="UP001307889">
    <property type="component" value="Chromosome 11"/>
</dbReference>
<feature type="signal peptide" evidence="5">
    <location>
        <begin position="1"/>
        <end position="22"/>
    </location>
</feature>
<keyword evidence="7" id="KW-1185">Reference proteome</keyword>
<proteinExistence type="predicted"/>
<protein>
    <submittedName>
        <fullName evidence="6">Uncharacterized protein</fullName>
    </submittedName>
</protein>
<sequence>MFRWRIGFIVIFFTCCWPDVEGLCHRTECKCVPYRHNSQYAECAFQSRQMMAMKTSDFPSDLGAVVMSGGRELRFDVEVFSHLAHLESVTVRGVPKVYVKEHSFANMSSKYPVSFEFSDAQFLIFEGMSWKNPDGPISVLVARVNQAIIHGQAFSRLTNFTAVDVNRLELLEKAFYISRPYNENNTTITLERVRIENLAKMTFQSSVYEVKLSGSEVKKVQPDAFSALQIERVTIENTTLHRVESAAFSDHTLIQTLTLRQARLHDIENAAFLSGLSNLVIVHSKLGVVKAGALNITVATVLMADNMFSHVHTRGVTLKEWNTLVISNNTFKRVEHDAFTSPSLPLAASRPGGPAEDYLVVTEEPTKAHEFNFTRNIMIEIHESAFNFPVGDDSKVLIDNNFFIFNCHCEMYQVQSLMSGGKAAMFDTGMCSIDETLSKCFQLPLGFVNMLNFTENICKVHGNIVCEEVQRDAAVPPNVPSITSAVDTTFDDVARERQILTSLFAIMLVGVLVVTIVSAAMWVGRKGFCAKARRFLLPSTNSFVDHLTRIFSDGGDTPTVSVSRLSVHEYAELQRKMEEAKTLEDDDYPLEDKATQTLPEELTQELLQSLKEKLNDPENYSEARDMIEHLYDLIKVEENCNKNNRESTCINVEDVETVDNVYDVIRPKRPAHPRTNTKPELVTQGTRAPSPDKLLPYSKRPMIVSDYMEPRDRKVHTYSEIPARPDLLPPAASQITTSISMANRPLPAEPTQL</sequence>
<feature type="region of interest" description="Disordered" evidence="3">
    <location>
        <begin position="668"/>
        <end position="697"/>
    </location>
</feature>
<keyword evidence="4" id="KW-1133">Transmembrane helix</keyword>
<dbReference type="EMBL" id="AP028919">
    <property type="protein sequence ID" value="BET00253.1"/>
    <property type="molecule type" value="Genomic_DNA"/>
</dbReference>
<name>A0ABN7BBP8_9HEMI</name>
<evidence type="ECO:0000313" key="6">
    <source>
        <dbReference type="EMBL" id="BET00253.1"/>
    </source>
</evidence>
<evidence type="ECO:0000256" key="3">
    <source>
        <dbReference type="SAM" id="MobiDB-lite"/>
    </source>
</evidence>
<feature type="chain" id="PRO_5047198958" evidence="5">
    <location>
        <begin position="23"/>
        <end position="753"/>
    </location>
</feature>
<keyword evidence="4" id="KW-0812">Transmembrane</keyword>
<reference evidence="6 7" key="1">
    <citation type="submission" date="2023-09" db="EMBL/GenBank/DDBJ databases">
        <title>Nesidiocoris tenuis whole genome shotgun sequence.</title>
        <authorList>
            <person name="Shibata T."/>
            <person name="Shimoda M."/>
            <person name="Kobayashi T."/>
            <person name="Uehara T."/>
        </authorList>
    </citation>
    <scope>NUCLEOTIDE SEQUENCE [LARGE SCALE GENOMIC DNA]</scope>
    <source>
        <strain evidence="6 7">Japan</strain>
    </source>
</reference>